<feature type="domain" description="Arginine repressor C-terminal" evidence="12">
    <location>
        <begin position="89"/>
        <end position="153"/>
    </location>
</feature>
<dbReference type="GO" id="GO:0005737">
    <property type="term" value="C:cytoplasm"/>
    <property type="evidence" value="ECO:0007669"/>
    <property type="project" value="UniProtKB-SubCell"/>
</dbReference>
<keyword evidence="8 10" id="KW-0238">DNA-binding</keyword>
<evidence type="ECO:0000256" key="7">
    <source>
        <dbReference type="ARBA" id="ARBA00023015"/>
    </source>
</evidence>
<evidence type="ECO:0000256" key="5">
    <source>
        <dbReference type="ARBA" id="ARBA00022490"/>
    </source>
</evidence>
<evidence type="ECO:0000259" key="11">
    <source>
        <dbReference type="Pfam" id="PF01316"/>
    </source>
</evidence>
<organism evidence="13 14">
    <name type="scientific">Sodalis ligni</name>
    <dbReference type="NCBI Taxonomy" id="2697027"/>
    <lineage>
        <taxon>Bacteria</taxon>
        <taxon>Pseudomonadati</taxon>
        <taxon>Pseudomonadota</taxon>
        <taxon>Gammaproteobacteria</taxon>
        <taxon>Enterobacterales</taxon>
        <taxon>Bruguierivoracaceae</taxon>
        <taxon>Sodalis</taxon>
    </lineage>
</organism>
<comment type="caution">
    <text evidence="13">The sequence shown here is derived from an EMBL/GenBank/DDBJ whole genome shotgun (WGS) entry which is preliminary data.</text>
</comment>
<keyword evidence="14" id="KW-1185">Reference proteome</keyword>
<dbReference type="EMBL" id="SJOI01000001">
    <property type="protein sequence ID" value="TCL03084.1"/>
    <property type="molecule type" value="Genomic_DNA"/>
</dbReference>
<sequence length="164" mass="18372">MIKKSTDSAAKEQRKLDLCHQLISSNNYASQDEIRREMIRAGYTRIGQSSVSRLLKSLGVTKVRNAKGIKVYTLDQRHQARPAIENPLSSMVLGVEHNTHFVLILTIAGYARAIAKVLDLQNLPGILGIVAANSSVWVSPRRDYSVLHLYKHISRLLGHGDFRE</sequence>
<dbReference type="GO" id="GO:0006526">
    <property type="term" value="P:L-arginine biosynthetic process"/>
    <property type="evidence" value="ECO:0007669"/>
    <property type="project" value="UniProtKB-UniPathway"/>
</dbReference>
<dbReference type="Pfam" id="PF02863">
    <property type="entry name" value="Arg_repressor_C"/>
    <property type="match status" value="1"/>
</dbReference>
<gene>
    <name evidence="10" type="primary">argR</name>
    <name evidence="13" type="ORF">EZJ58_1126</name>
</gene>
<evidence type="ECO:0000259" key="12">
    <source>
        <dbReference type="Pfam" id="PF02863"/>
    </source>
</evidence>
<keyword evidence="5 10" id="KW-0963">Cytoplasm</keyword>
<dbReference type="GO" id="GO:0003700">
    <property type="term" value="F:DNA-binding transcription factor activity"/>
    <property type="evidence" value="ECO:0007669"/>
    <property type="project" value="UniProtKB-UniRule"/>
</dbReference>
<keyword evidence="6 10" id="KW-0055">Arginine biosynthesis</keyword>
<protein>
    <recommendedName>
        <fullName evidence="4 10">Arginine repressor</fullName>
    </recommendedName>
</protein>
<feature type="domain" description="Arginine repressor DNA-binding" evidence="11">
    <location>
        <begin position="11"/>
        <end position="77"/>
    </location>
</feature>
<dbReference type="InterPro" id="IPR020899">
    <property type="entry name" value="Arg_repress_C"/>
</dbReference>
<evidence type="ECO:0000256" key="9">
    <source>
        <dbReference type="ARBA" id="ARBA00023163"/>
    </source>
</evidence>
<evidence type="ECO:0000256" key="10">
    <source>
        <dbReference type="HAMAP-Rule" id="MF_00173"/>
    </source>
</evidence>
<name>A0A4R1N735_9GAMM</name>
<dbReference type="HAMAP" id="MF_00173">
    <property type="entry name" value="Arg_repressor"/>
    <property type="match status" value="1"/>
</dbReference>
<dbReference type="InterPro" id="IPR036251">
    <property type="entry name" value="Arg_repress_C_sf"/>
</dbReference>
<dbReference type="Proteomes" id="UP000294555">
    <property type="component" value="Unassembled WGS sequence"/>
</dbReference>
<keyword evidence="10" id="KW-0028">Amino-acid biosynthesis</keyword>
<dbReference type="GO" id="GO:1900079">
    <property type="term" value="P:regulation of arginine biosynthetic process"/>
    <property type="evidence" value="ECO:0007669"/>
    <property type="project" value="UniProtKB-UniRule"/>
</dbReference>
<dbReference type="InterPro" id="IPR020900">
    <property type="entry name" value="Arg_repress_DNA-bd"/>
</dbReference>
<comment type="similarity">
    <text evidence="3 10">Belongs to the ArgR family.</text>
</comment>
<dbReference type="SUPFAM" id="SSF46785">
    <property type="entry name" value="Winged helix' DNA-binding domain"/>
    <property type="match status" value="1"/>
</dbReference>
<dbReference type="PRINTS" id="PR01467">
    <property type="entry name" value="ARGREPRESSOR"/>
</dbReference>
<dbReference type="Gene3D" id="3.30.1360.40">
    <property type="match status" value="1"/>
</dbReference>
<keyword evidence="10" id="KW-0678">Repressor</keyword>
<comment type="subcellular location">
    <subcellularLocation>
        <location evidence="1 10">Cytoplasm</location>
    </subcellularLocation>
</comment>
<dbReference type="GO" id="GO:0003677">
    <property type="term" value="F:DNA binding"/>
    <property type="evidence" value="ECO:0007669"/>
    <property type="project" value="UniProtKB-KW"/>
</dbReference>
<dbReference type="InterPro" id="IPR036388">
    <property type="entry name" value="WH-like_DNA-bd_sf"/>
</dbReference>
<evidence type="ECO:0000313" key="13">
    <source>
        <dbReference type="EMBL" id="TCL03084.1"/>
    </source>
</evidence>
<dbReference type="UniPathway" id="UPA00068"/>
<dbReference type="InterPro" id="IPR001669">
    <property type="entry name" value="Arg_repress"/>
</dbReference>
<evidence type="ECO:0000256" key="6">
    <source>
        <dbReference type="ARBA" id="ARBA00022571"/>
    </source>
</evidence>
<evidence type="ECO:0000256" key="2">
    <source>
        <dbReference type="ARBA" id="ARBA00005040"/>
    </source>
</evidence>
<accession>A0A4R1N735</accession>
<keyword evidence="9 10" id="KW-0804">Transcription</keyword>
<dbReference type="Pfam" id="PF01316">
    <property type="entry name" value="Arg_repressor"/>
    <property type="match status" value="1"/>
</dbReference>
<dbReference type="PANTHER" id="PTHR34471:SF1">
    <property type="entry name" value="ARGININE REPRESSOR"/>
    <property type="match status" value="1"/>
</dbReference>
<evidence type="ECO:0000256" key="3">
    <source>
        <dbReference type="ARBA" id="ARBA00008316"/>
    </source>
</evidence>
<dbReference type="AlphaFoldDB" id="A0A4R1N735"/>
<keyword evidence="7 10" id="KW-0805">Transcription regulation</keyword>
<evidence type="ECO:0000256" key="4">
    <source>
        <dbReference type="ARBA" id="ARBA00021148"/>
    </source>
</evidence>
<dbReference type="GO" id="GO:0034618">
    <property type="term" value="F:arginine binding"/>
    <property type="evidence" value="ECO:0007669"/>
    <property type="project" value="InterPro"/>
</dbReference>
<comment type="function">
    <text evidence="10">Regulates arginine biosynthesis genes.</text>
</comment>
<dbReference type="GO" id="GO:0051259">
    <property type="term" value="P:protein complex oligomerization"/>
    <property type="evidence" value="ECO:0007669"/>
    <property type="project" value="InterPro"/>
</dbReference>
<dbReference type="SUPFAM" id="SSF55252">
    <property type="entry name" value="C-terminal domain of arginine repressor"/>
    <property type="match status" value="1"/>
</dbReference>
<dbReference type="PANTHER" id="PTHR34471">
    <property type="entry name" value="ARGININE REPRESSOR"/>
    <property type="match status" value="1"/>
</dbReference>
<dbReference type="RefSeq" id="WP_413742872.1">
    <property type="nucleotide sequence ID" value="NZ_SJOI01000001.1"/>
</dbReference>
<evidence type="ECO:0000256" key="8">
    <source>
        <dbReference type="ARBA" id="ARBA00023125"/>
    </source>
</evidence>
<evidence type="ECO:0000313" key="14">
    <source>
        <dbReference type="Proteomes" id="UP000294555"/>
    </source>
</evidence>
<dbReference type="InterPro" id="IPR036390">
    <property type="entry name" value="WH_DNA-bd_sf"/>
</dbReference>
<evidence type="ECO:0000256" key="1">
    <source>
        <dbReference type="ARBA" id="ARBA00004496"/>
    </source>
</evidence>
<dbReference type="Gene3D" id="1.10.10.10">
    <property type="entry name" value="Winged helix-like DNA-binding domain superfamily/Winged helix DNA-binding domain"/>
    <property type="match status" value="1"/>
</dbReference>
<comment type="pathway">
    <text evidence="2 10">Amino-acid biosynthesis; L-arginine biosynthesis [regulation].</text>
</comment>
<proteinExistence type="inferred from homology"/>
<reference evidence="13 14" key="1">
    <citation type="submission" date="2019-02" db="EMBL/GenBank/DDBJ databases">
        <title>Investigation of anaerobic lignin degradation for improved lignocellulosic biofuels.</title>
        <authorList>
            <person name="Deangelis K."/>
        </authorList>
    </citation>
    <scope>NUCLEOTIDE SEQUENCE [LARGE SCALE GENOMIC DNA]</scope>
    <source>
        <strain evidence="13 14">159R</strain>
    </source>
</reference>